<geneLocation type="plasmid" evidence="11">
    <name>unnamed2</name>
</geneLocation>
<keyword evidence="4" id="KW-0808">Transferase</keyword>
<dbReference type="PANTHER" id="PTHR43065">
    <property type="entry name" value="SENSOR HISTIDINE KINASE"/>
    <property type="match status" value="1"/>
</dbReference>
<dbReference type="InterPro" id="IPR003594">
    <property type="entry name" value="HATPase_dom"/>
</dbReference>
<name>A0A0F7EJ86_BRELA</name>
<dbReference type="InterPro" id="IPR005467">
    <property type="entry name" value="His_kinase_dom"/>
</dbReference>
<dbReference type="GO" id="GO:0005524">
    <property type="term" value="F:ATP binding"/>
    <property type="evidence" value="ECO:0007669"/>
    <property type="project" value="UniProtKB-KW"/>
</dbReference>
<dbReference type="GO" id="GO:0000155">
    <property type="term" value="F:phosphorelay sensor kinase activity"/>
    <property type="evidence" value="ECO:0007669"/>
    <property type="project" value="InterPro"/>
</dbReference>
<evidence type="ECO:0000259" key="9">
    <source>
        <dbReference type="PROSITE" id="PS50109"/>
    </source>
</evidence>
<feature type="domain" description="Histidine kinase" evidence="9">
    <location>
        <begin position="144"/>
        <end position="354"/>
    </location>
</feature>
<dbReference type="Gene3D" id="1.10.287.130">
    <property type="match status" value="1"/>
</dbReference>
<dbReference type="EC" id="2.7.13.3" evidence="2"/>
<proteinExistence type="predicted"/>
<keyword evidence="6" id="KW-0418">Kinase</keyword>
<dbReference type="CDD" id="cd00130">
    <property type="entry name" value="PAS"/>
    <property type="match status" value="1"/>
</dbReference>
<keyword evidence="5" id="KW-0547">Nucleotide-binding</keyword>
<dbReference type="InterPro" id="IPR036890">
    <property type="entry name" value="HATPase_C_sf"/>
</dbReference>
<keyword evidence="8" id="KW-0902">Two-component regulatory system</keyword>
<dbReference type="SUPFAM" id="SSF55874">
    <property type="entry name" value="ATPase domain of HSP90 chaperone/DNA topoisomerase II/histidine kinase"/>
    <property type="match status" value="1"/>
</dbReference>
<evidence type="ECO:0000259" key="10">
    <source>
        <dbReference type="PROSITE" id="PS50112"/>
    </source>
</evidence>
<dbReference type="PROSITE" id="PS50109">
    <property type="entry name" value="HIS_KIN"/>
    <property type="match status" value="1"/>
</dbReference>
<dbReference type="PANTHER" id="PTHR43065:SF34">
    <property type="entry name" value="SPORULATION KINASE A"/>
    <property type="match status" value="1"/>
</dbReference>
<keyword evidence="7" id="KW-0067">ATP-binding</keyword>
<dbReference type="RefSeq" id="WP_031415465.1">
    <property type="nucleotide sequence ID" value="NZ_CP011076.1"/>
</dbReference>
<dbReference type="SMART" id="SM00387">
    <property type="entry name" value="HATPase_c"/>
    <property type="match status" value="1"/>
</dbReference>
<keyword evidence="3" id="KW-0597">Phosphoprotein</keyword>
<feature type="domain" description="PAS" evidence="10">
    <location>
        <begin position="4"/>
        <end position="53"/>
    </location>
</feature>
<dbReference type="SMART" id="SM00388">
    <property type="entry name" value="HisKA"/>
    <property type="match status" value="1"/>
</dbReference>
<dbReference type="InterPro" id="IPR000014">
    <property type="entry name" value="PAS"/>
</dbReference>
<sequence>MQTELATFSFLMNQVKDIIFLIKVTADQQFVVLQVNEAFLEATGYEYDEVVGKPIQASFKEEAMLFSVDKCLEAVQQQSTVEYEESLNAPLGTSTYEIALHPIQHANSTQFVVGIVRNITERKLVEEKLCKSEKLWVIGQLSAAIAHELRNPLTSLKGFLKLMEKQMENRDERIQKYLQIMGGEFERIEQIVDGFMQLSLPEPIQRDFLYLPSLVEEAIELFYEENQSLFLDIHIDFHFYGEIPMVSCDRDLMKRVLLHLFMNAAESMPGGGDIFLTVYVNELEVCIAIVDEGIGIEEERLHRLGEPFYSTKEKGTGLGLTMCYQVVKQHQGRIMIHSQENEGTIVTVALPIHPLSKSF</sequence>
<evidence type="ECO:0000256" key="1">
    <source>
        <dbReference type="ARBA" id="ARBA00000085"/>
    </source>
</evidence>
<dbReference type="InterPro" id="IPR003661">
    <property type="entry name" value="HisK_dim/P_dom"/>
</dbReference>
<dbReference type="SUPFAM" id="SSF47384">
    <property type="entry name" value="Homodimeric domain of signal transducing histidine kinase"/>
    <property type="match status" value="1"/>
</dbReference>
<dbReference type="Gene3D" id="3.30.565.10">
    <property type="entry name" value="Histidine kinase-like ATPase, C-terminal domain"/>
    <property type="match status" value="1"/>
</dbReference>
<gene>
    <name evidence="11" type="ORF">EX87_21685</name>
</gene>
<reference evidence="11" key="1">
    <citation type="submission" date="2015-03" db="EMBL/GenBank/DDBJ databases">
        <title>MIGS Cultured Bacterial/Archaeal sample from Brevibacillus laterosporus.</title>
        <authorList>
            <person name="Zeng D."/>
            <person name="Zhu L."/>
            <person name="Dong G."/>
            <person name="Ye W."/>
            <person name="Ren D."/>
            <person name="Wu L."/>
            <person name="Xu J."/>
            <person name="Li G."/>
            <person name="Guo L."/>
        </authorList>
    </citation>
    <scope>NUCLEOTIDE SEQUENCE</scope>
    <source>
        <strain evidence="11">B9</strain>
        <plasmid evidence="11">unnamed2</plasmid>
    </source>
</reference>
<organism evidence="11">
    <name type="scientific">Brevibacillus laterosporus</name>
    <name type="common">Bacillus laterosporus</name>
    <dbReference type="NCBI Taxonomy" id="1465"/>
    <lineage>
        <taxon>Bacteria</taxon>
        <taxon>Bacillati</taxon>
        <taxon>Bacillota</taxon>
        <taxon>Bacilli</taxon>
        <taxon>Bacillales</taxon>
        <taxon>Paenibacillaceae</taxon>
        <taxon>Brevibacillus</taxon>
    </lineage>
</organism>
<evidence type="ECO:0000256" key="8">
    <source>
        <dbReference type="ARBA" id="ARBA00023012"/>
    </source>
</evidence>
<dbReference type="PRINTS" id="PR00344">
    <property type="entry name" value="BCTRLSENSOR"/>
</dbReference>
<evidence type="ECO:0000256" key="3">
    <source>
        <dbReference type="ARBA" id="ARBA00022553"/>
    </source>
</evidence>
<evidence type="ECO:0000256" key="2">
    <source>
        <dbReference type="ARBA" id="ARBA00012438"/>
    </source>
</evidence>
<accession>A0A0F7EJ86</accession>
<dbReference type="SUPFAM" id="SSF55785">
    <property type="entry name" value="PYP-like sensor domain (PAS domain)"/>
    <property type="match status" value="1"/>
</dbReference>
<evidence type="ECO:0000256" key="4">
    <source>
        <dbReference type="ARBA" id="ARBA00022679"/>
    </source>
</evidence>
<dbReference type="PROSITE" id="PS50112">
    <property type="entry name" value="PAS"/>
    <property type="match status" value="1"/>
</dbReference>
<evidence type="ECO:0000256" key="7">
    <source>
        <dbReference type="ARBA" id="ARBA00022840"/>
    </source>
</evidence>
<dbReference type="Gene3D" id="3.30.450.20">
    <property type="entry name" value="PAS domain"/>
    <property type="match status" value="1"/>
</dbReference>
<evidence type="ECO:0000256" key="5">
    <source>
        <dbReference type="ARBA" id="ARBA00022741"/>
    </source>
</evidence>
<dbReference type="Pfam" id="PF00512">
    <property type="entry name" value="HisKA"/>
    <property type="match status" value="1"/>
</dbReference>
<dbReference type="Pfam" id="PF13426">
    <property type="entry name" value="PAS_9"/>
    <property type="match status" value="1"/>
</dbReference>
<evidence type="ECO:0000313" key="11">
    <source>
        <dbReference type="EMBL" id="AKF96160.1"/>
    </source>
</evidence>
<dbReference type="InterPro" id="IPR036097">
    <property type="entry name" value="HisK_dim/P_sf"/>
</dbReference>
<dbReference type="Pfam" id="PF02518">
    <property type="entry name" value="HATPase_c"/>
    <property type="match status" value="1"/>
</dbReference>
<dbReference type="InterPro" id="IPR035965">
    <property type="entry name" value="PAS-like_dom_sf"/>
</dbReference>
<protein>
    <recommendedName>
        <fullName evidence="2">histidine kinase</fullName>
        <ecNumber evidence="2">2.7.13.3</ecNumber>
    </recommendedName>
</protein>
<dbReference type="CDD" id="cd00082">
    <property type="entry name" value="HisKA"/>
    <property type="match status" value="1"/>
</dbReference>
<dbReference type="InterPro" id="IPR004358">
    <property type="entry name" value="Sig_transdc_His_kin-like_C"/>
</dbReference>
<dbReference type="EMBL" id="CP011076">
    <property type="protein sequence ID" value="AKF96160.1"/>
    <property type="molecule type" value="Genomic_DNA"/>
</dbReference>
<dbReference type="NCBIfam" id="TIGR00229">
    <property type="entry name" value="sensory_box"/>
    <property type="match status" value="1"/>
</dbReference>
<evidence type="ECO:0000256" key="6">
    <source>
        <dbReference type="ARBA" id="ARBA00022777"/>
    </source>
</evidence>
<keyword evidence="11" id="KW-0614">Plasmid</keyword>
<dbReference type="AlphaFoldDB" id="A0A0F7EJ86"/>
<comment type="catalytic activity">
    <reaction evidence="1">
        <text>ATP + protein L-histidine = ADP + protein N-phospho-L-histidine.</text>
        <dbReference type="EC" id="2.7.13.3"/>
    </reaction>
</comment>